<dbReference type="AlphaFoldDB" id="A0AA35SP65"/>
<evidence type="ECO:0000313" key="2">
    <source>
        <dbReference type="EMBL" id="CAI8033164.1"/>
    </source>
</evidence>
<sequence>LQTVFLLVCHGATVLTGSISELGGFGSLLHTLLVPLADGTELSLLLLLGPLMCQTWPTQAHIPRRLTDVLRYVRVDVSKGRDETVEMIGAFPRTPLTSPLRRPLPAPYRPFWPPLVPSSSASLPWLTSERPLSTTSLPFSQRLIFAGTLTPSVAKQNGGFV</sequence>
<feature type="signal peptide" evidence="1">
    <location>
        <begin position="1"/>
        <end position="16"/>
    </location>
</feature>
<dbReference type="Proteomes" id="UP001174909">
    <property type="component" value="Unassembled WGS sequence"/>
</dbReference>
<feature type="chain" id="PRO_5041385461" evidence="1">
    <location>
        <begin position="17"/>
        <end position="161"/>
    </location>
</feature>
<protein>
    <submittedName>
        <fullName evidence="2">Uncharacterized protein</fullName>
    </submittedName>
</protein>
<evidence type="ECO:0000313" key="3">
    <source>
        <dbReference type="Proteomes" id="UP001174909"/>
    </source>
</evidence>
<keyword evidence="3" id="KW-1185">Reference proteome</keyword>
<name>A0AA35SP65_GEOBA</name>
<keyword evidence="1" id="KW-0732">Signal</keyword>
<gene>
    <name evidence="2" type="ORF">GBAR_LOCUS18701</name>
</gene>
<feature type="non-terminal residue" evidence="2">
    <location>
        <position position="1"/>
    </location>
</feature>
<proteinExistence type="predicted"/>
<accession>A0AA35SP65</accession>
<reference evidence="2" key="1">
    <citation type="submission" date="2023-03" db="EMBL/GenBank/DDBJ databases">
        <authorList>
            <person name="Steffen K."/>
            <person name="Cardenas P."/>
        </authorList>
    </citation>
    <scope>NUCLEOTIDE SEQUENCE</scope>
</reference>
<comment type="caution">
    <text evidence="2">The sequence shown here is derived from an EMBL/GenBank/DDBJ whole genome shotgun (WGS) entry which is preliminary data.</text>
</comment>
<dbReference type="EMBL" id="CASHTH010002643">
    <property type="protein sequence ID" value="CAI8033164.1"/>
    <property type="molecule type" value="Genomic_DNA"/>
</dbReference>
<organism evidence="2 3">
    <name type="scientific">Geodia barretti</name>
    <name type="common">Barrett's horny sponge</name>
    <dbReference type="NCBI Taxonomy" id="519541"/>
    <lineage>
        <taxon>Eukaryota</taxon>
        <taxon>Metazoa</taxon>
        <taxon>Porifera</taxon>
        <taxon>Demospongiae</taxon>
        <taxon>Heteroscleromorpha</taxon>
        <taxon>Tetractinellida</taxon>
        <taxon>Astrophorina</taxon>
        <taxon>Geodiidae</taxon>
        <taxon>Geodia</taxon>
    </lineage>
</organism>
<evidence type="ECO:0000256" key="1">
    <source>
        <dbReference type="SAM" id="SignalP"/>
    </source>
</evidence>